<keyword evidence="7" id="KW-1185">Reference proteome</keyword>
<comment type="similarity">
    <text evidence="1">Belongs to the tRNA pseudouridine synthase TruA family.</text>
</comment>
<sequence>MGKKDNQMDVDLDSLSKTELISQVKRLEMHVKQLQAIIAKANSTGLDHKRPSKKKKKPFDFSKYNKRHVALKIAYLGWDCRGYAVQDDTSNTIEAVLFDCLLKTRLIESRETSNYHRCGRTDKGVSALGQVVSIDLRSTAASGVGVTTRDGAVADVKPEIPYVRILNRVLPAHVRVLAWSPVEQGFSARFDCDERVYRYYFPAGDLDIAAMRAAAARLIGEHDFRNLCKMDVSNGVVNYRRNISRASLSPVSGVADDDDDDDLSPVAADDGYGMWRLTIAGRAFLWHQVRCVVAVLLLVGERQEAPAVVSRLLDVSRCPRKPQYGMAADYPLALHDCSHAAVRWRYDAAEHAAVRRHLQEAWTRHSVRATMLREMLRYLDEREVEGGGGRGEEVVGGGDERESEEGRGGEVEGGGDKRKVEGGRDERGVEGGGDRERAVARVVRHQSRCLVQGNRSRVHKPLLQRQMCESLEDRIDHYVKRRKIERPLDPGESQVEGLVTCEPQVEGMVTCEPQVEGMVTCDANSHDGDPSTK</sequence>
<dbReference type="InterPro" id="IPR001406">
    <property type="entry name" value="PsdUridine_synth_TruA"/>
</dbReference>
<evidence type="ECO:0000259" key="6">
    <source>
        <dbReference type="Pfam" id="PF01416"/>
    </source>
</evidence>
<dbReference type="NCBIfam" id="TIGR00071">
    <property type="entry name" value="hisT_truA"/>
    <property type="match status" value="1"/>
</dbReference>
<evidence type="ECO:0000256" key="3">
    <source>
        <dbReference type="ARBA" id="ARBA00023235"/>
    </source>
</evidence>
<dbReference type="Gene3D" id="3.30.70.660">
    <property type="entry name" value="Pseudouridine synthase I, catalytic domain, C-terminal subdomain"/>
    <property type="match status" value="1"/>
</dbReference>
<evidence type="ECO:0000313" key="8">
    <source>
        <dbReference type="RefSeq" id="XP_014674735.1"/>
    </source>
</evidence>
<dbReference type="GeneID" id="106814874"/>
<dbReference type="Gene3D" id="3.30.70.580">
    <property type="entry name" value="Pseudouridine synthase I, catalytic domain, N-terminal subdomain"/>
    <property type="match status" value="1"/>
</dbReference>
<evidence type="ECO:0000256" key="1">
    <source>
        <dbReference type="ARBA" id="ARBA00009375"/>
    </source>
</evidence>
<accession>A0ABM1ERB4</accession>
<protein>
    <submittedName>
        <fullName evidence="8">tRNA pseudouridine(38/39) synthase-like</fullName>
    </submittedName>
</protein>
<dbReference type="Proteomes" id="UP000695022">
    <property type="component" value="Unplaced"/>
</dbReference>
<organism evidence="7 8">
    <name type="scientific">Priapulus caudatus</name>
    <name type="common">Priapulid worm</name>
    <dbReference type="NCBI Taxonomy" id="37621"/>
    <lineage>
        <taxon>Eukaryota</taxon>
        <taxon>Metazoa</taxon>
        <taxon>Ecdysozoa</taxon>
        <taxon>Scalidophora</taxon>
        <taxon>Priapulida</taxon>
        <taxon>Priapulimorpha</taxon>
        <taxon>Priapulimorphida</taxon>
        <taxon>Priapulidae</taxon>
        <taxon>Priapulus</taxon>
    </lineage>
</organism>
<dbReference type="RefSeq" id="XP_014674735.1">
    <property type="nucleotide sequence ID" value="XM_014819249.1"/>
</dbReference>
<evidence type="ECO:0000313" key="7">
    <source>
        <dbReference type="Proteomes" id="UP000695022"/>
    </source>
</evidence>
<name>A0ABM1ERB4_PRICU</name>
<dbReference type="PANTHER" id="PTHR11142:SF5">
    <property type="entry name" value="TRNA PSEUDOURIDINE(38_39) SYNTHASE"/>
    <property type="match status" value="1"/>
</dbReference>
<dbReference type="InterPro" id="IPR041707">
    <property type="entry name" value="Pus3-like"/>
</dbReference>
<evidence type="ECO:0000256" key="2">
    <source>
        <dbReference type="ARBA" id="ARBA00022694"/>
    </source>
</evidence>
<keyword evidence="3" id="KW-0413">Isomerase</keyword>
<feature type="region of interest" description="Disordered" evidence="5">
    <location>
        <begin position="384"/>
        <end position="436"/>
    </location>
</feature>
<dbReference type="InterPro" id="IPR020103">
    <property type="entry name" value="PsdUridine_synth_cat_dom_sf"/>
</dbReference>
<dbReference type="InterPro" id="IPR020094">
    <property type="entry name" value="TruA/RsuA/RluB/E/F_N"/>
</dbReference>
<dbReference type="InterPro" id="IPR020097">
    <property type="entry name" value="PsdUridine_synth_TruA_a/b_dom"/>
</dbReference>
<reference evidence="8" key="1">
    <citation type="submission" date="2025-08" db="UniProtKB">
        <authorList>
            <consortium name="RefSeq"/>
        </authorList>
    </citation>
    <scope>IDENTIFICATION</scope>
</reference>
<keyword evidence="4" id="KW-0175">Coiled coil</keyword>
<evidence type="ECO:0000256" key="5">
    <source>
        <dbReference type="SAM" id="MobiDB-lite"/>
    </source>
</evidence>
<dbReference type="PANTHER" id="PTHR11142">
    <property type="entry name" value="PSEUDOURIDYLATE SYNTHASE"/>
    <property type="match status" value="1"/>
</dbReference>
<gene>
    <name evidence="8" type="primary">LOC106814874</name>
</gene>
<evidence type="ECO:0000256" key="4">
    <source>
        <dbReference type="SAM" id="Coils"/>
    </source>
</evidence>
<feature type="coiled-coil region" evidence="4">
    <location>
        <begin position="17"/>
        <end position="44"/>
    </location>
</feature>
<dbReference type="HAMAP" id="MF_00171">
    <property type="entry name" value="TruA"/>
    <property type="match status" value="1"/>
</dbReference>
<dbReference type="CDD" id="cd02569">
    <property type="entry name" value="PseudoU_synth_ScPus3"/>
    <property type="match status" value="1"/>
</dbReference>
<dbReference type="SUPFAM" id="SSF55120">
    <property type="entry name" value="Pseudouridine synthase"/>
    <property type="match status" value="1"/>
</dbReference>
<dbReference type="InterPro" id="IPR020095">
    <property type="entry name" value="PsdUridine_synth_TruA_C"/>
</dbReference>
<feature type="domain" description="Pseudouridine synthase I TruA alpha/beta" evidence="6">
    <location>
        <begin position="214"/>
        <end position="338"/>
    </location>
</feature>
<dbReference type="Pfam" id="PF01416">
    <property type="entry name" value="PseudoU_synth_1"/>
    <property type="match status" value="1"/>
</dbReference>
<proteinExistence type="inferred from homology"/>
<keyword evidence="2" id="KW-0819">tRNA processing</keyword>